<evidence type="ECO:0000256" key="1">
    <source>
        <dbReference type="HAMAP-Rule" id="MF_01187"/>
    </source>
</evidence>
<dbReference type="OrthoDB" id="9812205at2"/>
<dbReference type="Gene3D" id="2.20.25.10">
    <property type="match status" value="1"/>
</dbReference>
<comment type="similarity">
    <text evidence="1">Belongs to the UPF0434 family.</text>
</comment>
<dbReference type="SUPFAM" id="SSF158997">
    <property type="entry name" value="Trm112p-like"/>
    <property type="match status" value="1"/>
</dbReference>
<dbReference type="Pfam" id="PF03966">
    <property type="entry name" value="Trm112p"/>
    <property type="match status" value="1"/>
</dbReference>
<dbReference type="FunFam" id="2.20.25.10:FF:000002">
    <property type="entry name" value="UPF0434 protein YcaR"/>
    <property type="match status" value="1"/>
</dbReference>
<dbReference type="PANTHER" id="PTHR33505">
    <property type="entry name" value="ZGC:162634"/>
    <property type="match status" value="1"/>
</dbReference>
<dbReference type="Proteomes" id="UP000295531">
    <property type="component" value="Unassembled WGS sequence"/>
</dbReference>
<evidence type="ECO:0000313" key="3">
    <source>
        <dbReference type="Proteomes" id="UP000295531"/>
    </source>
</evidence>
<dbReference type="AlphaFoldDB" id="A0A4R6PKH6"/>
<dbReference type="EMBL" id="SNXI01000005">
    <property type="protein sequence ID" value="TDP38250.1"/>
    <property type="molecule type" value="Genomic_DNA"/>
</dbReference>
<comment type="caution">
    <text evidence="2">The sequence shown here is derived from an EMBL/GenBank/DDBJ whole genome shotgun (WGS) entry which is preliminary data.</text>
</comment>
<evidence type="ECO:0000313" key="2">
    <source>
        <dbReference type="EMBL" id="TDP38250.1"/>
    </source>
</evidence>
<dbReference type="InterPro" id="IPR005651">
    <property type="entry name" value="Trm112-like"/>
</dbReference>
<sequence length="65" mass="7244">MTIDASLLEVIACPNCKGKLIFAEQNNELVCRGERLAYPIDEGIPVLIADRARTLDTDELEQVQK</sequence>
<accession>A0A4R6PKH6</accession>
<dbReference type="RefSeq" id="WP_133539295.1">
    <property type="nucleotide sequence ID" value="NZ_SNXI01000005.1"/>
</dbReference>
<dbReference type="PANTHER" id="PTHR33505:SF4">
    <property type="entry name" value="PROTEIN PREY, MITOCHONDRIAL"/>
    <property type="match status" value="1"/>
</dbReference>
<name>A0A4R6PKH6_9GAMM</name>
<dbReference type="GO" id="GO:0005829">
    <property type="term" value="C:cytosol"/>
    <property type="evidence" value="ECO:0007669"/>
    <property type="project" value="TreeGrafter"/>
</dbReference>
<dbReference type="HAMAP" id="MF_01187">
    <property type="entry name" value="UPF0434"/>
    <property type="match status" value="1"/>
</dbReference>
<gene>
    <name evidence="2" type="ORF">DEU29_105102</name>
</gene>
<keyword evidence="3" id="KW-1185">Reference proteome</keyword>
<organism evidence="2 3">
    <name type="scientific">Idiomarina aquatica</name>
    <dbReference type="NCBI Taxonomy" id="1327752"/>
    <lineage>
        <taxon>Bacteria</taxon>
        <taxon>Pseudomonadati</taxon>
        <taxon>Pseudomonadota</taxon>
        <taxon>Gammaproteobacteria</taxon>
        <taxon>Alteromonadales</taxon>
        <taxon>Idiomarinaceae</taxon>
        <taxon>Idiomarina</taxon>
    </lineage>
</organism>
<reference evidence="2 3" key="1">
    <citation type="submission" date="2019-03" db="EMBL/GenBank/DDBJ databases">
        <title>Freshwater and sediment microbial communities from various areas in North America, analyzing microbe dynamics in response to fracking.</title>
        <authorList>
            <person name="Lamendella R."/>
        </authorList>
    </citation>
    <scope>NUCLEOTIDE SEQUENCE [LARGE SCALE GENOMIC DNA]</scope>
    <source>
        <strain evidence="2 3">18_TX</strain>
    </source>
</reference>
<protein>
    <recommendedName>
        <fullName evidence="1">UPF0434 protein DEU29_105102</fullName>
    </recommendedName>
</protein>
<proteinExistence type="inferred from homology"/>